<sequence>MLIEWRRAGVQFTATSPGAGTKAFRPLRQRATAGTRSPGGAWQARGWRGRWIRMGDRVQITSHGRRGTAQSSDTRGNVTVRWDDGATTAVPGSMLQRLAGPATAPLPPARTRAPHTASAAPAAASASAPIVDAPHLADLIPRHGGQPQEGHARAAARAGLARLLEGRTYGDGYTVTVDDVATGTHTPASGGGHYVRFTVTIRAADGSTAGKSTRKLVREPDGTLWADHEYQVLDLAHRGRGFGSSWNHHLERLYRQDGFDRIELFASEDDGGYMWAAAGYDFANEWSAAAVIDNLKRELADLEWARDSWPGTSGDPALQQILDDIAMLDEVLADARAGYGRPGFPAAHRISQLGRRPGMKYRRDEWLGSRVMAGTEWEGVLPL</sequence>
<reference evidence="2 3" key="1">
    <citation type="submission" date="2019-05" db="EMBL/GenBank/DDBJ databases">
        <title>Draft genome sequence of Nonomuraea turkmeniaca DSM 43926.</title>
        <authorList>
            <person name="Saricaoglu S."/>
            <person name="Isik K."/>
        </authorList>
    </citation>
    <scope>NUCLEOTIDE SEQUENCE [LARGE SCALE GENOMIC DNA]</scope>
    <source>
        <strain evidence="2 3">DSM 43926</strain>
    </source>
</reference>
<dbReference type="RefSeq" id="WP_138666360.1">
    <property type="nucleotide sequence ID" value="NZ_VCKY01000034.1"/>
</dbReference>
<proteinExistence type="predicted"/>
<organism evidence="2 3">
    <name type="scientific">Nonomuraea turkmeniaca</name>
    <dbReference type="NCBI Taxonomy" id="103838"/>
    <lineage>
        <taxon>Bacteria</taxon>
        <taxon>Bacillati</taxon>
        <taxon>Actinomycetota</taxon>
        <taxon>Actinomycetes</taxon>
        <taxon>Streptosporangiales</taxon>
        <taxon>Streptosporangiaceae</taxon>
        <taxon>Nonomuraea</taxon>
    </lineage>
</organism>
<gene>
    <name evidence="2" type="ORF">ETD86_12835</name>
</gene>
<feature type="region of interest" description="Disordered" evidence="1">
    <location>
        <begin position="99"/>
        <end position="120"/>
    </location>
</feature>
<protein>
    <submittedName>
        <fullName evidence="2">Uncharacterized protein</fullName>
    </submittedName>
</protein>
<evidence type="ECO:0000313" key="2">
    <source>
        <dbReference type="EMBL" id="TMR22052.1"/>
    </source>
</evidence>
<dbReference type="AlphaFoldDB" id="A0A5S4FMZ6"/>
<dbReference type="Proteomes" id="UP000309128">
    <property type="component" value="Unassembled WGS sequence"/>
</dbReference>
<dbReference type="OrthoDB" id="3194844at2"/>
<name>A0A5S4FMZ6_9ACTN</name>
<accession>A0A5S4FMZ6</accession>
<evidence type="ECO:0000313" key="3">
    <source>
        <dbReference type="Proteomes" id="UP000309128"/>
    </source>
</evidence>
<evidence type="ECO:0000256" key="1">
    <source>
        <dbReference type="SAM" id="MobiDB-lite"/>
    </source>
</evidence>
<dbReference type="EMBL" id="VCKY01000034">
    <property type="protein sequence ID" value="TMR22052.1"/>
    <property type="molecule type" value="Genomic_DNA"/>
</dbReference>
<keyword evidence="3" id="KW-1185">Reference proteome</keyword>
<comment type="caution">
    <text evidence="2">The sequence shown here is derived from an EMBL/GenBank/DDBJ whole genome shotgun (WGS) entry which is preliminary data.</text>
</comment>